<protein>
    <submittedName>
        <fullName evidence="3">Uncharacterized protein</fullName>
    </submittedName>
</protein>
<evidence type="ECO:0000256" key="1">
    <source>
        <dbReference type="SAM" id="MobiDB-lite"/>
    </source>
</evidence>
<keyword evidence="4" id="KW-1185">Reference proteome</keyword>
<keyword evidence="2" id="KW-0812">Transmembrane</keyword>
<dbReference type="Proteomes" id="UP000276133">
    <property type="component" value="Unassembled WGS sequence"/>
</dbReference>
<evidence type="ECO:0000256" key="2">
    <source>
        <dbReference type="SAM" id="Phobius"/>
    </source>
</evidence>
<name>A0A3M7RHT8_BRAPC</name>
<feature type="compositionally biased region" description="Basic and acidic residues" evidence="1">
    <location>
        <begin position="60"/>
        <end position="69"/>
    </location>
</feature>
<feature type="transmembrane region" description="Helical" evidence="2">
    <location>
        <begin position="21"/>
        <end position="46"/>
    </location>
</feature>
<dbReference type="AlphaFoldDB" id="A0A3M7RHT8"/>
<gene>
    <name evidence="3" type="ORF">BpHYR1_014667</name>
</gene>
<proteinExistence type="predicted"/>
<evidence type="ECO:0000313" key="4">
    <source>
        <dbReference type="Proteomes" id="UP000276133"/>
    </source>
</evidence>
<sequence length="79" mass="9063">MNRMIMDKINAKVPIKKVLDLHTSIGTSNLMVFAIALCASLSYYGYSSISKNRKILQETEPKETKDLYPDRYQNGETFK</sequence>
<comment type="caution">
    <text evidence="3">The sequence shown here is derived from an EMBL/GenBank/DDBJ whole genome shotgun (WGS) entry which is preliminary data.</text>
</comment>
<keyword evidence="2" id="KW-1133">Transmembrane helix</keyword>
<keyword evidence="2" id="KW-0472">Membrane</keyword>
<accession>A0A3M7RHT8</accession>
<organism evidence="3 4">
    <name type="scientific">Brachionus plicatilis</name>
    <name type="common">Marine rotifer</name>
    <name type="synonym">Brachionus muelleri</name>
    <dbReference type="NCBI Taxonomy" id="10195"/>
    <lineage>
        <taxon>Eukaryota</taxon>
        <taxon>Metazoa</taxon>
        <taxon>Spiralia</taxon>
        <taxon>Gnathifera</taxon>
        <taxon>Rotifera</taxon>
        <taxon>Eurotatoria</taxon>
        <taxon>Monogononta</taxon>
        <taxon>Pseudotrocha</taxon>
        <taxon>Ploima</taxon>
        <taxon>Brachionidae</taxon>
        <taxon>Brachionus</taxon>
    </lineage>
</organism>
<dbReference type="EMBL" id="REGN01003358">
    <property type="protein sequence ID" value="RNA23017.1"/>
    <property type="molecule type" value="Genomic_DNA"/>
</dbReference>
<feature type="region of interest" description="Disordered" evidence="1">
    <location>
        <begin position="60"/>
        <end position="79"/>
    </location>
</feature>
<evidence type="ECO:0000313" key="3">
    <source>
        <dbReference type="EMBL" id="RNA23017.1"/>
    </source>
</evidence>
<reference evidence="3 4" key="1">
    <citation type="journal article" date="2018" name="Sci. Rep.">
        <title>Genomic signatures of local adaptation to the degree of environmental predictability in rotifers.</title>
        <authorList>
            <person name="Franch-Gras L."/>
            <person name="Hahn C."/>
            <person name="Garcia-Roger E.M."/>
            <person name="Carmona M.J."/>
            <person name="Serra M."/>
            <person name="Gomez A."/>
        </authorList>
    </citation>
    <scope>NUCLEOTIDE SEQUENCE [LARGE SCALE GENOMIC DNA]</scope>
    <source>
        <strain evidence="3">HYR1</strain>
    </source>
</reference>